<dbReference type="InterPro" id="IPR003313">
    <property type="entry name" value="AraC-bd"/>
</dbReference>
<keyword evidence="1" id="KW-0805">Transcription regulation</keyword>
<organism evidence="5 6">
    <name type="scientific">Paenibacillus qinlingensis</name>
    <dbReference type="NCBI Taxonomy" id="1837343"/>
    <lineage>
        <taxon>Bacteria</taxon>
        <taxon>Bacillati</taxon>
        <taxon>Bacillota</taxon>
        <taxon>Bacilli</taxon>
        <taxon>Bacillales</taxon>
        <taxon>Paenibacillaceae</taxon>
        <taxon>Paenibacillus</taxon>
    </lineage>
</organism>
<dbReference type="Pfam" id="PF02311">
    <property type="entry name" value="AraC_binding"/>
    <property type="match status" value="1"/>
</dbReference>
<sequence length="280" mass="33069">MAKLDVEFGFLENDILVQRAQKTGSFENYPYHNHETYEMYYLLSGERGYFIKDRSYYIEKGNLILIDRNDIHKSLDHKNNFREGIIIAFNRPFLDAHFDLSSSILEVFKDTKLCQFTASEQSFVEDLLAKMLREFTKKEFGYLEYMKVTLLELLLWLKRRNDKAQKVAPKHVTPMHEKISDIVKYINLNYMENLTLKLISKNFYISPFHLSRVFKDVTGFTFVEYIHSVRTLESQKLLRDSDTSVTDIAQMVGFDSSTHFGRVFKDQTGYSPTKYRALFK</sequence>
<dbReference type="InterPro" id="IPR014710">
    <property type="entry name" value="RmlC-like_jellyroll"/>
</dbReference>
<evidence type="ECO:0000256" key="3">
    <source>
        <dbReference type="ARBA" id="ARBA00023163"/>
    </source>
</evidence>
<dbReference type="Gene3D" id="2.60.120.10">
    <property type="entry name" value="Jelly Rolls"/>
    <property type="match status" value="1"/>
</dbReference>
<dbReference type="Gene3D" id="1.10.10.60">
    <property type="entry name" value="Homeodomain-like"/>
    <property type="match status" value="2"/>
</dbReference>
<dbReference type="PANTHER" id="PTHR43280:SF28">
    <property type="entry name" value="HTH-TYPE TRANSCRIPTIONAL ACTIVATOR RHAS"/>
    <property type="match status" value="1"/>
</dbReference>
<dbReference type="InterPro" id="IPR009057">
    <property type="entry name" value="Homeodomain-like_sf"/>
</dbReference>
<dbReference type="SMART" id="SM00342">
    <property type="entry name" value="HTH_ARAC"/>
    <property type="match status" value="1"/>
</dbReference>
<dbReference type="Pfam" id="PF12833">
    <property type="entry name" value="HTH_18"/>
    <property type="match status" value="1"/>
</dbReference>
<evidence type="ECO:0000313" key="6">
    <source>
        <dbReference type="Proteomes" id="UP001267290"/>
    </source>
</evidence>
<dbReference type="SUPFAM" id="SSF51215">
    <property type="entry name" value="Regulatory protein AraC"/>
    <property type="match status" value="1"/>
</dbReference>
<name>A0ABU1NW89_9BACL</name>
<evidence type="ECO:0000313" key="5">
    <source>
        <dbReference type="EMBL" id="MDR6551727.1"/>
    </source>
</evidence>
<comment type="caution">
    <text evidence="5">The sequence shown here is derived from an EMBL/GenBank/DDBJ whole genome shotgun (WGS) entry which is preliminary data.</text>
</comment>
<evidence type="ECO:0000259" key="4">
    <source>
        <dbReference type="PROSITE" id="PS01124"/>
    </source>
</evidence>
<keyword evidence="6" id="KW-1185">Reference proteome</keyword>
<dbReference type="InterPro" id="IPR037923">
    <property type="entry name" value="HTH-like"/>
</dbReference>
<dbReference type="InterPro" id="IPR018060">
    <property type="entry name" value="HTH_AraC"/>
</dbReference>
<evidence type="ECO:0000256" key="1">
    <source>
        <dbReference type="ARBA" id="ARBA00023015"/>
    </source>
</evidence>
<proteinExistence type="predicted"/>
<dbReference type="InterPro" id="IPR020449">
    <property type="entry name" value="Tscrpt_reg_AraC-type_HTH"/>
</dbReference>
<dbReference type="PROSITE" id="PS01124">
    <property type="entry name" value="HTH_ARAC_FAMILY_2"/>
    <property type="match status" value="1"/>
</dbReference>
<gene>
    <name evidence="5" type="ORF">J2736_002916</name>
</gene>
<dbReference type="PRINTS" id="PR00032">
    <property type="entry name" value="HTHARAC"/>
</dbReference>
<protein>
    <submittedName>
        <fullName evidence="5">AraC-like DNA-binding protein</fullName>
    </submittedName>
</protein>
<dbReference type="Proteomes" id="UP001267290">
    <property type="component" value="Unassembled WGS sequence"/>
</dbReference>
<dbReference type="SUPFAM" id="SSF46689">
    <property type="entry name" value="Homeodomain-like"/>
    <property type="match status" value="2"/>
</dbReference>
<dbReference type="RefSeq" id="WP_310499291.1">
    <property type="nucleotide sequence ID" value="NZ_JAVDSB010000004.1"/>
</dbReference>
<dbReference type="EMBL" id="JAVDSB010000004">
    <property type="protein sequence ID" value="MDR6551727.1"/>
    <property type="molecule type" value="Genomic_DNA"/>
</dbReference>
<feature type="domain" description="HTH araC/xylS-type" evidence="4">
    <location>
        <begin position="180"/>
        <end position="278"/>
    </location>
</feature>
<dbReference type="PANTHER" id="PTHR43280">
    <property type="entry name" value="ARAC-FAMILY TRANSCRIPTIONAL REGULATOR"/>
    <property type="match status" value="1"/>
</dbReference>
<evidence type="ECO:0000256" key="2">
    <source>
        <dbReference type="ARBA" id="ARBA00023125"/>
    </source>
</evidence>
<keyword evidence="2" id="KW-0238">DNA-binding</keyword>
<accession>A0ABU1NW89</accession>
<keyword evidence="3" id="KW-0804">Transcription</keyword>
<reference evidence="5 6" key="1">
    <citation type="submission" date="2023-07" db="EMBL/GenBank/DDBJ databases">
        <title>Sorghum-associated microbial communities from plants grown in Nebraska, USA.</title>
        <authorList>
            <person name="Schachtman D."/>
        </authorList>
    </citation>
    <scope>NUCLEOTIDE SEQUENCE [LARGE SCALE GENOMIC DNA]</scope>
    <source>
        <strain evidence="5 6">CC258</strain>
    </source>
</reference>